<organism evidence="1 2">
    <name type="scientific">Candidatus Pullichristensenella excrementigallinarum</name>
    <dbReference type="NCBI Taxonomy" id="2840907"/>
    <lineage>
        <taxon>Bacteria</taxon>
        <taxon>Bacillati</taxon>
        <taxon>Bacillota</taxon>
        <taxon>Clostridia</taxon>
        <taxon>Candidatus Pullichristensenella</taxon>
    </lineage>
</organism>
<accession>A0A9D1LBR9</accession>
<dbReference type="EMBL" id="DVMU01000203">
    <property type="protein sequence ID" value="HIU34753.1"/>
    <property type="molecule type" value="Genomic_DNA"/>
</dbReference>
<dbReference type="Proteomes" id="UP000824072">
    <property type="component" value="Unassembled WGS sequence"/>
</dbReference>
<evidence type="ECO:0000313" key="2">
    <source>
        <dbReference type="Proteomes" id="UP000824072"/>
    </source>
</evidence>
<proteinExistence type="predicted"/>
<reference evidence="1" key="1">
    <citation type="submission" date="2020-10" db="EMBL/GenBank/DDBJ databases">
        <authorList>
            <person name="Gilroy R."/>
        </authorList>
    </citation>
    <scope>NUCLEOTIDE SEQUENCE</scope>
    <source>
        <strain evidence="1">ChiHcec3-11533</strain>
    </source>
</reference>
<reference evidence="1" key="2">
    <citation type="journal article" date="2021" name="PeerJ">
        <title>Extensive microbial diversity within the chicken gut microbiome revealed by metagenomics and culture.</title>
        <authorList>
            <person name="Gilroy R."/>
            <person name="Ravi A."/>
            <person name="Getino M."/>
            <person name="Pursley I."/>
            <person name="Horton D.L."/>
            <person name="Alikhan N.F."/>
            <person name="Baker D."/>
            <person name="Gharbi K."/>
            <person name="Hall N."/>
            <person name="Watson M."/>
            <person name="Adriaenssens E.M."/>
            <person name="Foster-Nyarko E."/>
            <person name="Jarju S."/>
            <person name="Secka A."/>
            <person name="Antonio M."/>
            <person name="Oren A."/>
            <person name="Chaudhuri R.R."/>
            <person name="La Ragione R."/>
            <person name="Hildebrand F."/>
            <person name="Pallen M.J."/>
        </authorList>
    </citation>
    <scope>NUCLEOTIDE SEQUENCE</scope>
    <source>
        <strain evidence="1">ChiHcec3-11533</strain>
    </source>
</reference>
<sequence>MEELFRAREILEEITPLWEDCGALCQAACCHADADGQGGVYLFPGEEALLKDCSWGRIERDAFGPMLICLQPCDRAKRPLGCRLFPLTPCPGRKGWTVRMDARARAMCPLSRAGLRGLSPEFLKAARRAVLCIAQTPEGEAFLRKWHALEEEFRRPLW</sequence>
<gene>
    <name evidence="1" type="ORF">IAB02_09335</name>
</gene>
<name>A0A9D1LBR9_9FIRM</name>
<comment type="caution">
    <text evidence="1">The sequence shown here is derived from an EMBL/GenBank/DDBJ whole genome shotgun (WGS) entry which is preliminary data.</text>
</comment>
<dbReference type="AlphaFoldDB" id="A0A9D1LBR9"/>
<evidence type="ECO:0000313" key="1">
    <source>
        <dbReference type="EMBL" id="HIU34753.1"/>
    </source>
</evidence>
<protein>
    <submittedName>
        <fullName evidence="1">Uncharacterized protein</fullName>
    </submittedName>
</protein>